<keyword evidence="2" id="KW-1185">Reference proteome</keyword>
<dbReference type="KEGG" id="marz:MARA_37090"/>
<evidence type="ECO:0000313" key="1">
    <source>
        <dbReference type="EMBL" id="BBY50241.1"/>
    </source>
</evidence>
<protein>
    <submittedName>
        <fullName evidence="1">Uncharacterized protein</fullName>
    </submittedName>
</protein>
<geneLocation type="plasmid" evidence="2">
    <name>pjcm18538 dna</name>
</geneLocation>
<name>A0A7I7S1F2_9MYCO</name>
<dbReference type="Proteomes" id="UP000467428">
    <property type="component" value="Chromosome"/>
</dbReference>
<dbReference type="RefSeq" id="WP_163919744.1">
    <property type="nucleotide sequence ID" value="NZ_AP022593.1"/>
</dbReference>
<dbReference type="EMBL" id="AP022593">
    <property type="protein sequence ID" value="BBY50241.1"/>
    <property type="molecule type" value="Genomic_DNA"/>
</dbReference>
<dbReference type="AlphaFoldDB" id="A0A7I7S1F2"/>
<accession>A0A7I7S1F2</accession>
<sequence>MNPVVERGVARCPSCVAIADYCFTEDGPDSVRYEVRCRKCGEVYRETSVLGATALTVDTMHYVYIPASEVIRVAPTDRVLAEAKRWCSAAAITTASAAAGARVAAATAITAVAATKSALAARARAVELPTSWPKPRELEAGGAVAG</sequence>
<evidence type="ECO:0000313" key="2">
    <source>
        <dbReference type="Proteomes" id="UP000467428"/>
    </source>
</evidence>
<reference evidence="1 2" key="1">
    <citation type="journal article" date="2019" name="Emerg. Microbes Infect.">
        <title>Comprehensive subspecies identification of 175 nontuberculous mycobacteria species based on 7547 genomic profiles.</title>
        <authorList>
            <person name="Matsumoto Y."/>
            <person name="Kinjo T."/>
            <person name="Motooka D."/>
            <person name="Nabeya D."/>
            <person name="Jung N."/>
            <person name="Uechi K."/>
            <person name="Horii T."/>
            <person name="Iida T."/>
            <person name="Fujita J."/>
            <person name="Nakamura S."/>
        </authorList>
    </citation>
    <scope>NUCLEOTIDE SEQUENCE [LARGE SCALE GENOMIC DNA]</scope>
    <source>
        <strain evidence="1 2">JCM 18538</strain>
    </source>
</reference>
<proteinExistence type="predicted"/>
<gene>
    <name evidence="1" type="ORF">MARA_37090</name>
</gene>
<organism evidence="1 2">
    <name type="scientific">Mycolicibacterium arabiense</name>
    <dbReference type="NCBI Taxonomy" id="1286181"/>
    <lineage>
        <taxon>Bacteria</taxon>
        <taxon>Bacillati</taxon>
        <taxon>Actinomycetota</taxon>
        <taxon>Actinomycetes</taxon>
        <taxon>Mycobacteriales</taxon>
        <taxon>Mycobacteriaceae</taxon>
        <taxon>Mycolicibacterium</taxon>
    </lineage>
</organism>